<proteinExistence type="predicted"/>
<dbReference type="EMBL" id="KN838538">
    <property type="protein sequence ID" value="KIK09608.1"/>
    <property type="molecule type" value="Genomic_DNA"/>
</dbReference>
<dbReference type="AlphaFoldDB" id="A0A0C9YNN8"/>
<keyword evidence="3" id="KW-1185">Reference proteome</keyword>
<organism evidence="2 3">
    <name type="scientific">Laccaria amethystina LaAM-08-1</name>
    <dbReference type="NCBI Taxonomy" id="1095629"/>
    <lineage>
        <taxon>Eukaryota</taxon>
        <taxon>Fungi</taxon>
        <taxon>Dikarya</taxon>
        <taxon>Basidiomycota</taxon>
        <taxon>Agaricomycotina</taxon>
        <taxon>Agaricomycetes</taxon>
        <taxon>Agaricomycetidae</taxon>
        <taxon>Agaricales</taxon>
        <taxon>Agaricineae</taxon>
        <taxon>Hydnangiaceae</taxon>
        <taxon>Laccaria</taxon>
    </lineage>
</organism>
<evidence type="ECO:0000313" key="3">
    <source>
        <dbReference type="Proteomes" id="UP000054477"/>
    </source>
</evidence>
<evidence type="ECO:0000313" key="2">
    <source>
        <dbReference type="EMBL" id="KIK09608.1"/>
    </source>
</evidence>
<dbReference type="Proteomes" id="UP000054477">
    <property type="component" value="Unassembled WGS sequence"/>
</dbReference>
<sequence>MRCDATIDMSKLLFTNPLDPVEALRPLPTHRYQSSALVRLPVPFIVDSEDKDTKEEQLWGTLVAISRSRWPIDASSSMGGIQRKQSRAGDSKNTSRIDVMYAWKQKQGYIHDKKTTKPRSSLKKHRRNV</sequence>
<name>A0A0C9YNN8_9AGAR</name>
<dbReference type="HOGENOM" id="CLU_1949163_0_0_1"/>
<feature type="region of interest" description="Disordered" evidence="1">
    <location>
        <begin position="110"/>
        <end position="129"/>
    </location>
</feature>
<reference evidence="2 3" key="1">
    <citation type="submission" date="2014-04" db="EMBL/GenBank/DDBJ databases">
        <authorList>
            <consortium name="DOE Joint Genome Institute"/>
            <person name="Kuo A."/>
            <person name="Kohler A."/>
            <person name="Nagy L.G."/>
            <person name="Floudas D."/>
            <person name="Copeland A."/>
            <person name="Barry K.W."/>
            <person name="Cichocki N."/>
            <person name="Veneault-Fourrey C."/>
            <person name="LaButti K."/>
            <person name="Lindquist E.A."/>
            <person name="Lipzen A."/>
            <person name="Lundell T."/>
            <person name="Morin E."/>
            <person name="Murat C."/>
            <person name="Sun H."/>
            <person name="Tunlid A."/>
            <person name="Henrissat B."/>
            <person name="Grigoriev I.V."/>
            <person name="Hibbett D.S."/>
            <person name="Martin F."/>
            <person name="Nordberg H.P."/>
            <person name="Cantor M.N."/>
            <person name="Hua S.X."/>
        </authorList>
    </citation>
    <scope>NUCLEOTIDE SEQUENCE [LARGE SCALE GENOMIC DNA]</scope>
    <source>
        <strain evidence="2 3">LaAM-08-1</strain>
    </source>
</reference>
<evidence type="ECO:0000256" key="1">
    <source>
        <dbReference type="SAM" id="MobiDB-lite"/>
    </source>
</evidence>
<accession>A0A0C9YNN8</accession>
<protein>
    <submittedName>
        <fullName evidence="2">Uncharacterized protein</fullName>
    </submittedName>
</protein>
<feature type="compositionally biased region" description="Basic residues" evidence="1">
    <location>
        <begin position="116"/>
        <end position="129"/>
    </location>
</feature>
<feature type="region of interest" description="Disordered" evidence="1">
    <location>
        <begin position="74"/>
        <end position="93"/>
    </location>
</feature>
<gene>
    <name evidence="2" type="ORF">K443DRAFT_118547</name>
</gene>
<reference evidence="3" key="2">
    <citation type="submission" date="2015-01" db="EMBL/GenBank/DDBJ databases">
        <title>Evolutionary Origins and Diversification of the Mycorrhizal Mutualists.</title>
        <authorList>
            <consortium name="DOE Joint Genome Institute"/>
            <consortium name="Mycorrhizal Genomics Consortium"/>
            <person name="Kohler A."/>
            <person name="Kuo A."/>
            <person name="Nagy L.G."/>
            <person name="Floudas D."/>
            <person name="Copeland A."/>
            <person name="Barry K.W."/>
            <person name="Cichocki N."/>
            <person name="Veneault-Fourrey C."/>
            <person name="LaButti K."/>
            <person name="Lindquist E.A."/>
            <person name="Lipzen A."/>
            <person name="Lundell T."/>
            <person name="Morin E."/>
            <person name="Murat C."/>
            <person name="Riley R."/>
            <person name="Ohm R."/>
            <person name="Sun H."/>
            <person name="Tunlid A."/>
            <person name="Henrissat B."/>
            <person name="Grigoriev I.V."/>
            <person name="Hibbett D.S."/>
            <person name="Martin F."/>
        </authorList>
    </citation>
    <scope>NUCLEOTIDE SEQUENCE [LARGE SCALE GENOMIC DNA]</scope>
    <source>
        <strain evidence="3">LaAM-08-1</strain>
    </source>
</reference>